<evidence type="ECO:0008006" key="4">
    <source>
        <dbReference type="Google" id="ProtNLM"/>
    </source>
</evidence>
<feature type="transmembrane region" description="Helical" evidence="1">
    <location>
        <begin position="13"/>
        <end position="35"/>
    </location>
</feature>
<dbReference type="STRING" id="284577.SAMN05216571_102264"/>
<dbReference type="InterPro" id="IPR008620">
    <property type="entry name" value="FixH"/>
</dbReference>
<dbReference type="EMBL" id="FNCI01000002">
    <property type="protein sequence ID" value="SDF84427.1"/>
    <property type="molecule type" value="Genomic_DNA"/>
</dbReference>
<keyword evidence="3" id="KW-1185">Reference proteome</keyword>
<dbReference type="Pfam" id="PF05751">
    <property type="entry name" value="FixH"/>
    <property type="match status" value="1"/>
</dbReference>
<dbReference type="Proteomes" id="UP000198641">
    <property type="component" value="Unassembled WGS sequence"/>
</dbReference>
<evidence type="ECO:0000313" key="2">
    <source>
        <dbReference type="EMBL" id="SDF84427.1"/>
    </source>
</evidence>
<keyword evidence="1" id="KW-0812">Transmembrane</keyword>
<keyword evidence="1" id="KW-0472">Membrane</keyword>
<proteinExistence type="predicted"/>
<protein>
    <recommendedName>
        <fullName evidence="4">Nitrogen fixation protein FixH</fullName>
    </recommendedName>
</protein>
<gene>
    <name evidence="2" type="ORF">SAMN05216571_102264</name>
</gene>
<evidence type="ECO:0000313" key="3">
    <source>
        <dbReference type="Proteomes" id="UP000198641"/>
    </source>
</evidence>
<name>A0A1G7PE17_9GAMM</name>
<accession>A0A1G7PE17</accession>
<evidence type="ECO:0000256" key="1">
    <source>
        <dbReference type="SAM" id="Phobius"/>
    </source>
</evidence>
<sequence length="172" mass="19565">MNAQPTNPWYKEFWPWMILAVLGSSIIAGTTFLVLSITSYDGMVEDNYYKTGLAINQVIAQDHRAAELGMAARLRVDDMTGDVNVDLSGEARPQRLLLTLIFPTRDDRDQQLILTHVRDGHYVGQAPSHLEYRWYLQLEPDVQTPEWRLQGEATFPSAEAFRLTAQVPDESQ</sequence>
<keyword evidence="1" id="KW-1133">Transmembrane helix</keyword>
<organism evidence="2 3">
    <name type="scientific">Onishia taeanensis</name>
    <dbReference type="NCBI Taxonomy" id="284577"/>
    <lineage>
        <taxon>Bacteria</taxon>
        <taxon>Pseudomonadati</taxon>
        <taxon>Pseudomonadota</taxon>
        <taxon>Gammaproteobacteria</taxon>
        <taxon>Oceanospirillales</taxon>
        <taxon>Halomonadaceae</taxon>
        <taxon>Onishia</taxon>
    </lineage>
</organism>
<dbReference type="AlphaFoldDB" id="A0A1G7PE17"/>
<reference evidence="2 3" key="1">
    <citation type="submission" date="2016-10" db="EMBL/GenBank/DDBJ databases">
        <authorList>
            <person name="de Groot N.N."/>
        </authorList>
    </citation>
    <scope>NUCLEOTIDE SEQUENCE [LARGE SCALE GENOMIC DNA]</scope>
    <source>
        <strain evidence="2 3">BH539</strain>
    </source>
</reference>